<organism evidence="2 3">
    <name type="scientific">Lupinus luteus</name>
    <name type="common">European yellow lupine</name>
    <dbReference type="NCBI Taxonomy" id="3873"/>
    <lineage>
        <taxon>Eukaryota</taxon>
        <taxon>Viridiplantae</taxon>
        <taxon>Streptophyta</taxon>
        <taxon>Embryophyta</taxon>
        <taxon>Tracheophyta</taxon>
        <taxon>Spermatophyta</taxon>
        <taxon>Magnoliopsida</taxon>
        <taxon>eudicotyledons</taxon>
        <taxon>Gunneridae</taxon>
        <taxon>Pentapetalae</taxon>
        <taxon>rosids</taxon>
        <taxon>fabids</taxon>
        <taxon>Fabales</taxon>
        <taxon>Fabaceae</taxon>
        <taxon>Papilionoideae</taxon>
        <taxon>50 kb inversion clade</taxon>
        <taxon>genistoids sensu lato</taxon>
        <taxon>core genistoids</taxon>
        <taxon>Genisteae</taxon>
        <taxon>Lupinus</taxon>
    </lineage>
</organism>
<dbReference type="PANTHER" id="PTHR46931:SF14">
    <property type="entry name" value="CRIB DOMAIN-CONTAINING PROTEIN RIC2"/>
    <property type="match status" value="1"/>
</dbReference>
<dbReference type="EMBL" id="CAXHTB010000001">
    <property type="protein sequence ID" value="CAL0300424.1"/>
    <property type="molecule type" value="Genomic_DNA"/>
</dbReference>
<evidence type="ECO:0000313" key="2">
    <source>
        <dbReference type="EMBL" id="CAL0300424.1"/>
    </source>
</evidence>
<reference evidence="2 3" key="1">
    <citation type="submission" date="2024-03" db="EMBL/GenBank/DDBJ databases">
        <authorList>
            <person name="Martinez-Hernandez J."/>
        </authorList>
    </citation>
    <scope>NUCLEOTIDE SEQUENCE [LARGE SCALE GENOMIC DNA]</scope>
</reference>
<protein>
    <recommendedName>
        <fullName evidence="1">CRIB domain-containing protein</fullName>
    </recommendedName>
</protein>
<dbReference type="InterPro" id="IPR000095">
    <property type="entry name" value="CRIB_dom"/>
</dbReference>
<dbReference type="Proteomes" id="UP001497480">
    <property type="component" value="Unassembled WGS sequence"/>
</dbReference>
<dbReference type="PANTHER" id="PTHR46931">
    <property type="entry name" value="CRIB DOMAIN-CONTAINING PROTEIN RIC2"/>
    <property type="match status" value="1"/>
</dbReference>
<gene>
    <name evidence="2" type="ORF">LLUT_LOCUS1484</name>
</gene>
<feature type="domain" description="CRIB" evidence="1">
    <location>
        <begin position="100"/>
        <end position="113"/>
    </location>
</feature>
<dbReference type="InterPro" id="IPR044509">
    <property type="entry name" value="RIC2/4"/>
</dbReference>
<comment type="caution">
    <text evidence="2">The sequence shown here is derived from an EMBL/GenBank/DDBJ whole genome shotgun (WGS) entry which is preliminary data.</text>
</comment>
<keyword evidence="3" id="KW-1185">Reference proteome</keyword>
<accession>A0AAV1VTR5</accession>
<sequence>MRDHRMKRLVVLPLSFGCASHSSVEVDSPSGAIIPIRQAGREGRTLMAKLKRRRPFSSSSGFLALPNPKIAARVHCFIKSLSQLFFYKDEDIEKEREMEIGYPTDVKHVTHIGLDGSTATNNVMGWDNLKAPELLSVSSILFNQFELLDPTHAYPTPTSTSSTFG</sequence>
<evidence type="ECO:0000259" key="1">
    <source>
        <dbReference type="PROSITE" id="PS50108"/>
    </source>
</evidence>
<dbReference type="Pfam" id="PF00786">
    <property type="entry name" value="PBD"/>
    <property type="match status" value="1"/>
</dbReference>
<evidence type="ECO:0000313" key="3">
    <source>
        <dbReference type="Proteomes" id="UP001497480"/>
    </source>
</evidence>
<dbReference type="AlphaFoldDB" id="A0AAV1VTR5"/>
<proteinExistence type="predicted"/>
<dbReference type="PROSITE" id="PS50108">
    <property type="entry name" value="CRIB"/>
    <property type="match status" value="1"/>
</dbReference>
<name>A0AAV1VTR5_LUPLU</name>